<protein>
    <recommendedName>
        <fullName evidence="9">Transcriptional repressor NrdR</fullName>
    </recommendedName>
</protein>
<dbReference type="InterPro" id="IPR005144">
    <property type="entry name" value="ATP-cone_dom"/>
</dbReference>
<comment type="cofactor">
    <cofactor evidence="9">
        <name>Zn(2+)</name>
        <dbReference type="ChEBI" id="CHEBI:29105"/>
    </cofactor>
    <text evidence="9">Binds 1 zinc ion.</text>
</comment>
<keyword evidence="2 9" id="KW-0479">Metal-binding</keyword>
<keyword evidence="3 9" id="KW-0547">Nucleotide-binding</keyword>
<name>A0A096BE50_9BURK</name>
<dbReference type="GO" id="GO:0045892">
    <property type="term" value="P:negative regulation of DNA-templated transcription"/>
    <property type="evidence" value="ECO:0007669"/>
    <property type="project" value="UniProtKB-UniRule"/>
</dbReference>
<dbReference type="NCBIfam" id="TIGR00244">
    <property type="entry name" value="transcriptional regulator NrdR"/>
    <property type="match status" value="1"/>
</dbReference>
<evidence type="ECO:0000256" key="7">
    <source>
        <dbReference type="ARBA" id="ARBA00023125"/>
    </source>
</evidence>
<evidence type="ECO:0000256" key="3">
    <source>
        <dbReference type="ARBA" id="ARBA00022741"/>
    </source>
</evidence>
<keyword evidence="12" id="KW-1185">Reference proteome</keyword>
<organism evidence="11 12">
    <name type="scientific">Oligella urethralis DNF00040</name>
    <dbReference type="NCBI Taxonomy" id="1401065"/>
    <lineage>
        <taxon>Bacteria</taxon>
        <taxon>Pseudomonadati</taxon>
        <taxon>Pseudomonadota</taxon>
        <taxon>Betaproteobacteria</taxon>
        <taxon>Burkholderiales</taxon>
        <taxon>Alcaligenaceae</taxon>
        <taxon>Oligella</taxon>
    </lineage>
</organism>
<dbReference type="eggNOG" id="COG1327">
    <property type="taxonomic scope" value="Bacteria"/>
</dbReference>
<evidence type="ECO:0000256" key="9">
    <source>
        <dbReference type="HAMAP-Rule" id="MF_00440"/>
    </source>
</evidence>
<comment type="function">
    <text evidence="9">Negatively regulates transcription of bacterial ribonucleotide reductase nrd genes and operons by binding to NrdR-boxes.</text>
</comment>
<dbReference type="HAMAP" id="MF_00440">
    <property type="entry name" value="NrdR"/>
    <property type="match status" value="1"/>
</dbReference>
<evidence type="ECO:0000313" key="11">
    <source>
        <dbReference type="EMBL" id="KGF31439.1"/>
    </source>
</evidence>
<proteinExistence type="inferred from homology"/>
<dbReference type="GO" id="GO:0005524">
    <property type="term" value="F:ATP binding"/>
    <property type="evidence" value="ECO:0007669"/>
    <property type="project" value="UniProtKB-UniRule"/>
</dbReference>
<dbReference type="GO" id="GO:0008270">
    <property type="term" value="F:zinc ion binding"/>
    <property type="evidence" value="ECO:0007669"/>
    <property type="project" value="UniProtKB-UniRule"/>
</dbReference>
<dbReference type="InterPro" id="IPR003796">
    <property type="entry name" value="RNR_NrdR-like"/>
</dbReference>
<feature type="zinc finger region" evidence="9">
    <location>
        <begin position="3"/>
        <end position="34"/>
    </location>
</feature>
<dbReference type="Proteomes" id="UP000029629">
    <property type="component" value="Unassembled WGS sequence"/>
</dbReference>
<keyword evidence="7 9" id="KW-0238">DNA-binding</keyword>
<keyword evidence="8 9" id="KW-0804">Transcription</keyword>
<dbReference type="AlphaFoldDB" id="A0A096BE50"/>
<dbReference type="PANTHER" id="PTHR30455">
    <property type="entry name" value="TRANSCRIPTIONAL REPRESSOR NRDR"/>
    <property type="match status" value="1"/>
</dbReference>
<keyword evidence="1 9" id="KW-0678">Repressor</keyword>
<dbReference type="Pfam" id="PF22811">
    <property type="entry name" value="Zn_ribbon_NrdR"/>
    <property type="match status" value="1"/>
</dbReference>
<dbReference type="PANTHER" id="PTHR30455:SF2">
    <property type="entry name" value="TRANSCRIPTIONAL REPRESSOR NRDR"/>
    <property type="match status" value="1"/>
</dbReference>
<dbReference type="GO" id="GO:0003677">
    <property type="term" value="F:DNA binding"/>
    <property type="evidence" value="ECO:0007669"/>
    <property type="project" value="UniProtKB-KW"/>
</dbReference>
<evidence type="ECO:0000256" key="4">
    <source>
        <dbReference type="ARBA" id="ARBA00022771"/>
    </source>
</evidence>
<keyword evidence="5 9" id="KW-0067">ATP-binding</keyword>
<evidence type="ECO:0000256" key="2">
    <source>
        <dbReference type="ARBA" id="ARBA00022723"/>
    </source>
</evidence>
<dbReference type="EMBL" id="JRNI01000014">
    <property type="protein sequence ID" value="KGF31439.1"/>
    <property type="molecule type" value="Genomic_DNA"/>
</dbReference>
<evidence type="ECO:0000256" key="1">
    <source>
        <dbReference type="ARBA" id="ARBA00022491"/>
    </source>
</evidence>
<sequence length="164" mass="19159">MKCPFCGKTDTQVVDSRWQDEGRVIRRRRRCPDCEKRFTTFERVEKVMPMVVKRDGRRIEFDLSKLEASMNMALRKRPVSTEARENALQVIQDAVFNMGEKEISTETVGELVMQTLKELDQVAYVRFASVYQSFEHIDEFVKAISEMQGQKHGITKLKHHESKS</sequence>
<evidence type="ECO:0000256" key="5">
    <source>
        <dbReference type="ARBA" id="ARBA00022840"/>
    </source>
</evidence>
<dbReference type="InterPro" id="IPR055173">
    <property type="entry name" value="NrdR-like_N"/>
</dbReference>
<evidence type="ECO:0000256" key="8">
    <source>
        <dbReference type="ARBA" id="ARBA00023163"/>
    </source>
</evidence>
<dbReference type="Pfam" id="PF03477">
    <property type="entry name" value="ATP-cone"/>
    <property type="match status" value="1"/>
</dbReference>
<dbReference type="PROSITE" id="PS51161">
    <property type="entry name" value="ATP_CONE"/>
    <property type="match status" value="1"/>
</dbReference>
<dbReference type="RefSeq" id="WP_036558237.1">
    <property type="nucleotide sequence ID" value="NZ_JRNI01000014.1"/>
</dbReference>
<feature type="domain" description="ATP-cone" evidence="10">
    <location>
        <begin position="49"/>
        <end position="139"/>
    </location>
</feature>
<comment type="caution">
    <text evidence="11">The sequence shown here is derived from an EMBL/GenBank/DDBJ whole genome shotgun (WGS) entry which is preliminary data.</text>
</comment>
<keyword evidence="9" id="KW-0862">Zinc</keyword>
<dbReference type="OrthoDB" id="9807461at2"/>
<keyword evidence="4 9" id="KW-0863">Zinc-finger</keyword>
<evidence type="ECO:0000256" key="6">
    <source>
        <dbReference type="ARBA" id="ARBA00023015"/>
    </source>
</evidence>
<reference evidence="11 12" key="1">
    <citation type="submission" date="2014-07" db="EMBL/GenBank/DDBJ databases">
        <authorList>
            <person name="McCorrison J."/>
            <person name="Sanka R."/>
            <person name="Torralba M."/>
            <person name="Gillis M."/>
            <person name="Haft D.H."/>
            <person name="Methe B."/>
            <person name="Sutton G."/>
            <person name="Nelson K.E."/>
        </authorList>
    </citation>
    <scope>NUCLEOTIDE SEQUENCE [LARGE SCALE GENOMIC DNA]</scope>
    <source>
        <strain evidence="11 12">DNF00040</strain>
    </source>
</reference>
<accession>A0A096BE50</accession>
<keyword evidence="6 9" id="KW-0805">Transcription regulation</keyword>
<comment type="similarity">
    <text evidence="9">Belongs to the NrdR family.</text>
</comment>
<gene>
    <name evidence="9" type="primary">nrdR</name>
    <name evidence="11" type="ORF">HMPREF2130_03795</name>
</gene>
<evidence type="ECO:0000313" key="12">
    <source>
        <dbReference type="Proteomes" id="UP000029629"/>
    </source>
</evidence>
<evidence type="ECO:0000259" key="10">
    <source>
        <dbReference type="PROSITE" id="PS51161"/>
    </source>
</evidence>